<dbReference type="AlphaFoldDB" id="A0A7C0U5U6"/>
<dbReference type="Pfam" id="PF00037">
    <property type="entry name" value="Fer4"/>
    <property type="match status" value="1"/>
</dbReference>
<evidence type="ECO:0000256" key="3">
    <source>
        <dbReference type="ARBA" id="ARBA00022737"/>
    </source>
</evidence>
<gene>
    <name evidence="8" type="ORF">ENF32_00795</name>
</gene>
<feature type="domain" description="4Fe-4S ferredoxin-type" evidence="7">
    <location>
        <begin position="153"/>
        <end position="184"/>
    </location>
</feature>
<dbReference type="Gene3D" id="3.30.70.20">
    <property type="match status" value="1"/>
</dbReference>
<dbReference type="SUPFAM" id="SSF54292">
    <property type="entry name" value="2Fe-2S ferredoxin-like"/>
    <property type="match status" value="1"/>
</dbReference>
<dbReference type="InterPro" id="IPR036010">
    <property type="entry name" value="2Fe-2S_ferredoxin-like_sf"/>
</dbReference>
<evidence type="ECO:0000259" key="6">
    <source>
        <dbReference type="PROSITE" id="PS51085"/>
    </source>
</evidence>
<accession>A0A7C0U5U6</accession>
<protein>
    <submittedName>
        <fullName evidence="8">2Fe-2S iron-sulfur cluster binding domain-containing protein</fullName>
    </submittedName>
</protein>
<dbReference type="CDD" id="cd00207">
    <property type="entry name" value="fer2"/>
    <property type="match status" value="1"/>
</dbReference>
<keyword evidence="4" id="KW-0408">Iron</keyword>
<evidence type="ECO:0000256" key="5">
    <source>
        <dbReference type="ARBA" id="ARBA00023014"/>
    </source>
</evidence>
<evidence type="ECO:0000256" key="1">
    <source>
        <dbReference type="ARBA" id="ARBA00022485"/>
    </source>
</evidence>
<dbReference type="Pfam" id="PF13510">
    <property type="entry name" value="Fer2_4"/>
    <property type="match status" value="1"/>
</dbReference>
<dbReference type="PROSITE" id="PS51085">
    <property type="entry name" value="2FE2S_FER_2"/>
    <property type="match status" value="1"/>
</dbReference>
<dbReference type="InterPro" id="IPR001041">
    <property type="entry name" value="2Fe-2S_ferredoxin-type"/>
</dbReference>
<dbReference type="InterPro" id="IPR050157">
    <property type="entry name" value="PSI_iron-sulfur_center"/>
</dbReference>
<sequence>MVKLTIDGKEVIAREGQTVLEAAREAGIFIPTLCYHHEIKPYTACRLCMVEVTKGKRTRFVTACDYPVADGMVVRTDTEKVKKCRKLVLELLMAQCPNLPQLQELAQVIGVEKVRFSKRDDDCILCGMCVRTCAEVVGLNAIGFEGRGFNRRVCTPFDEPSDPCILCGACSYVCPVNVIPVEEVDGYRIMERWHKKSAMVACSKCGRYFMTEDELRYLKEKTGLPEEKLRICMDCR</sequence>
<keyword evidence="1" id="KW-0004">4Fe-4S</keyword>
<dbReference type="PANTHER" id="PTHR24960">
    <property type="entry name" value="PHOTOSYSTEM I IRON-SULFUR CENTER-RELATED"/>
    <property type="match status" value="1"/>
</dbReference>
<evidence type="ECO:0000313" key="8">
    <source>
        <dbReference type="EMBL" id="HDD52591.1"/>
    </source>
</evidence>
<dbReference type="InterPro" id="IPR017900">
    <property type="entry name" value="4Fe4S_Fe_S_CS"/>
</dbReference>
<dbReference type="PROSITE" id="PS51379">
    <property type="entry name" value="4FE4S_FER_2"/>
    <property type="match status" value="2"/>
</dbReference>
<comment type="caution">
    <text evidence="8">The sequence shown here is derived from an EMBL/GenBank/DDBJ whole genome shotgun (WGS) entry which is preliminary data.</text>
</comment>
<dbReference type="InterPro" id="IPR017896">
    <property type="entry name" value="4Fe4S_Fe-S-bd"/>
</dbReference>
<proteinExistence type="predicted"/>
<reference evidence="8" key="1">
    <citation type="journal article" date="2020" name="mSystems">
        <title>Genome- and Community-Level Interaction Insights into Carbon Utilization and Element Cycling Functions of Hydrothermarchaeota in Hydrothermal Sediment.</title>
        <authorList>
            <person name="Zhou Z."/>
            <person name="Liu Y."/>
            <person name="Xu W."/>
            <person name="Pan J."/>
            <person name="Luo Z.H."/>
            <person name="Li M."/>
        </authorList>
    </citation>
    <scope>NUCLEOTIDE SEQUENCE [LARGE SCALE GENOMIC DNA]</scope>
    <source>
        <strain evidence="8">HyVt-115</strain>
    </source>
</reference>
<keyword evidence="3" id="KW-0677">Repeat</keyword>
<dbReference type="Proteomes" id="UP000885690">
    <property type="component" value="Unassembled WGS sequence"/>
</dbReference>
<dbReference type="PROSITE" id="PS00198">
    <property type="entry name" value="4FE4S_FER_1"/>
    <property type="match status" value="1"/>
</dbReference>
<evidence type="ECO:0000256" key="2">
    <source>
        <dbReference type="ARBA" id="ARBA00022723"/>
    </source>
</evidence>
<dbReference type="SUPFAM" id="SSF54862">
    <property type="entry name" value="4Fe-4S ferredoxins"/>
    <property type="match status" value="1"/>
</dbReference>
<dbReference type="FunFam" id="3.30.70.20:FF:000035">
    <property type="entry name" value="Iron hydrogenase 1"/>
    <property type="match status" value="1"/>
</dbReference>
<feature type="domain" description="2Fe-2S ferredoxin-type" evidence="6">
    <location>
        <begin position="1"/>
        <end position="80"/>
    </location>
</feature>
<dbReference type="EMBL" id="DQWS01000033">
    <property type="protein sequence ID" value="HDD52591.1"/>
    <property type="molecule type" value="Genomic_DNA"/>
</dbReference>
<feature type="domain" description="4Fe-4S ferredoxin-type" evidence="7">
    <location>
        <begin position="114"/>
        <end position="147"/>
    </location>
</feature>
<organism evidence="8">
    <name type="scientific">Thermosulfidibacter takaii</name>
    <dbReference type="NCBI Taxonomy" id="412593"/>
    <lineage>
        <taxon>Bacteria</taxon>
        <taxon>Pseudomonadati</taxon>
        <taxon>Thermosulfidibacterota</taxon>
        <taxon>Thermosulfidibacteria</taxon>
        <taxon>Thermosulfidibacterales</taxon>
        <taxon>Thermosulfidibacteraceae</taxon>
    </lineage>
</organism>
<evidence type="ECO:0000256" key="4">
    <source>
        <dbReference type="ARBA" id="ARBA00023004"/>
    </source>
</evidence>
<dbReference type="GO" id="GO:0046872">
    <property type="term" value="F:metal ion binding"/>
    <property type="evidence" value="ECO:0007669"/>
    <property type="project" value="UniProtKB-KW"/>
</dbReference>
<dbReference type="PANTHER" id="PTHR24960:SF84">
    <property type="entry name" value="HYDROGENASE SUBUNIT"/>
    <property type="match status" value="1"/>
</dbReference>
<dbReference type="Gene3D" id="3.10.20.740">
    <property type="match status" value="1"/>
</dbReference>
<keyword evidence="2" id="KW-0479">Metal-binding</keyword>
<keyword evidence="5" id="KW-0411">Iron-sulfur</keyword>
<evidence type="ECO:0000259" key="7">
    <source>
        <dbReference type="PROSITE" id="PS51379"/>
    </source>
</evidence>
<name>A0A7C0U5U6_9BACT</name>
<dbReference type="GO" id="GO:0051539">
    <property type="term" value="F:4 iron, 4 sulfur cluster binding"/>
    <property type="evidence" value="ECO:0007669"/>
    <property type="project" value="UniProtKB-KW"/>
</dbReference>